<feature type="domain" description="Phospholipase A2-like central" evidence="10">
    <location>
        <begin position="79"/>
        <end position="121"/>
    </location>
</feature>
<comment type="cofactor">
    <cofactor evidence="1">
        <name>Ca(2+)</name>
        <dbReference type="ChEBI" id="CHEBI:29108"/>
    </cofactor>
</comment>
<evidence type="ECO:0000313" key="12">
    <source>
        <dbReference type="Proteomes" id="UP001168990"/>
    </source>
</evidence>
<dbReference type="SUPFAM" id="SSF48619">
    <property type="entry name" value="Phospholipase A2, PLA2"/>
    <property type="match status" value="2"/>
</dbReference>
<feature type="compositionally biased region" description="Pro residues" evidence="8">
    <location>
        <begin position="141"/>
        <end position="180"/>
    </location>
</feature>
<evidence type="ECO:0000256" key="9">
    <source>
        <dbReference type="SAM" id="Phobius"/>
    </source>
</evidence>
<dbReference type="GO" id="GO:0005576">
    <property type="term" value="C:extracellular region"/>
    <property type="evidence" value="ECO:0007669"/>
    <property type="project" value="UniProtKB-SubCell"/>
</dbReference>
<dbReference type="EC" id="3.1.1.4" evidence="3"/>
<feature type="compositionally biased region" description="Pro residues" evidence="8">
    <location>
        <begin position="188"/>
        <end position="203"/>
    </location>
</feature>
<protein>
    <recommendedName>
        <fullName evidence="3">phospholipase A2</fullName>
        <ecNumber evidence="3">3.1.1.4</ecNumber>
    </recommendedName>
    <alternativeName>
        <fullName evidence="7">Phosphatidylcholine 2-acylhydrolase</fullName>
    </alternativeName>
</protein>
<evidence type="ECO:0000256" key="6">
    <source>
        <dbReference type="ARBA" id="ARBA00023098"/>
    </source>
</evidence>
<accession>A0AA39C588</accession>
<keyword evidence="4" id="KW-0964">Secreted</keyword>
<dbReference type="InterPro" id="IPR033113">
    <property type="entry name" value="PLA2_histidine"/>
</dbReference>
<dbReference type="Proteomes" id="UP001168990">
    <property type="component" value="Unassembled WGS sequence"/>
</dbReference>
<organism evidence="11 12">
    <name type="scientific">Microctonus aethiopoides</name>
    <dbReference type="NCBI Taxonomy" id="144406"/>
    <lineage>
        <taxon>Eukaryota</taxon>
        <taxon>Metazoa</taxon>
        <taxon>Ecdysozoa</taxon>
        <taxon>Arthropoda</taxon>
        <taxon>Hexapoda</taxon>
        <taxon>Insecta</taxon>
        <taxon>Pterygota</taxon>
        <taxon>Neoptera</taxon>
        <taxon>Endopterygota</taxon>
        <taxon>Hymenoptera</taxon>
        <taxon>Apocrita</taxon>
        <taxon>Ichneumonoidea</taxon>
        <taxon>Braconidae</taxon>
        <taxon>Euphorinae</taxon>
        <taxon>Microctonus</taxon>
    </lineage>
</organism>
<evidence type="ECO:0000256" key="2">
    <source>
        <dbReference type="ARBA" id="ARBA00004613"/>
    </source>
</evidence>
<comment type="subcellular location">
    <subcellularLocation>
        <location evidence="2">Secreted</location>
    </subcellularLocation>
</comment>
<sequence>MKRIIKNLIVKILFISLQLYLTCITTSQLSIINDDIHNVSTNNTSFDDAEYDEELYFILNSEDMIYFNESQIRNKRFLVPGTLWCGVGKLNVEESLLGFFRETDSCCRQHELCPRDKFSAIATSTTTTEHKPPDEYYTTPGTPPPHQPPPPPQPTQSPQLPPPIPPTQSPQLPQPPPPTQSPQQPQYFRPPPSMYPGSPPQPSSPIYHGSSPQQPQYSLPPPSIYPGSLPQQPQFSRPPPSISNQPISFRSSSQQSQSHHSQKWPIPPPLYYPPKPQSVQPPPYYPPQRQMPGYPPPPGPYNPIPHSYLRNIRNSDEDKAIQRVRKSVGYRKTSQNKKLSGQFSRWDGGNSDCNCDRDFYQCLRNVNNVISRKVGSIYFNILHRQCMAFDHPIIRCAKRQGLLQWRCIQYDLDTTKPMELQWRDNPYFYLLL</sequence>
<reference evidence="11" key="1">
    <citation type="journal article" date="2023" name="bioRxiv">
        <title>Scaffold-level genome assemblies of two parasitoid biocontrol wasps reveal the parthenogenesis mechanism and an associated novel virus.</title>
        <authorList>
            <person name="Inwood S."/>
            <person name="Skelly J."/>
            <person name="Guhlin J."/>
            <person name="Harrop T."/>
            <person name="Goldson S."/>
            <person name="Dearden P."/>
        </authorList>
    </citation>
    <scope>NUCLEOTIDE SEQUENCE</scope>
    <source>
        <strain evidence="11">Irish</strain>
        <tissue evidence="11">Whole body</tissue>
    </source>
</reference>
<evidence type="ECO:0000256" key="7">
    <source>
        <dbReference type="ARBA" id="ARBA00029903"/>
    </source>
</evidence>
<evidence type="ECO:0000256" key="1">
    <source>
        <dbReference type="ARBA" id="ARBA00001913"/>
    </source>
</evidence>
<keyword evidence="5" id="KW-0442">Lipid degradation</keyword>
<keyword evidence="6" id="KW-0443">Lipid metabolism</keyword>
<keyword evidence="9" id="KW-0812">Transmembrane</keyword>
<evidence type="ECO:0000259" key="10">
    <source>
        <dbReference type="Pfam" id="PF05826"/>
    </source>
</evidence>
<gene>
    <name evidence="11" type="ORF">PV328_011394</name>
</gene>
<feature type="domain" description="Phospholipase A2-like central" evidence="10">
    <location>
        <begin position="350"/>
        <end position="388"/>
    </location>
</feature>
<dbReference type="GO" id="GO:0016042">
    <property type="term" value="P:lipid catabolic process"/>
    <property type="evidence" value="ECO:0007669"/>
    <property type="project" value="UniProtKB-KW"/>
</dbReference>
<dbReference type="PROSITE" id="PS00118">
    <property type="entry name" value="PA2_HIS"/>
    <property type="match status" value="1"/>
</dbReference>
<dbReference type="EMBL" id="JAQQBS010001425">
    <property type="protein sequence ID" value="KAK0157685.1"/>
    <property type="molecule type" value="Genomic_DNA"/>
</dbReference>
<dbReference type="GO" id="GO:0004623">
    <property type="term" value="F:phospholipase A2 activity"/>
    <property type="evidence" value="ECO:0007669"/>
    <property type="project" value="UniProtKB-EC"/>
</dbReference>
<comment type="caution">
    <text evidence="11">The sequence shown here is derived from an EMBL/GenBank/DDBJ whole genome shotgun (WGS) entry which is preliminary data.</text>
</comment>
<dbReference type="PANTHER" id="PTHR12253">
    <property type="entry name" value="RH14732P"/>
    <property type="match status" value="1"/>
</dbReference>
<feature type="compositionally biased region" description="Low complexity" evidence="8">
    <location>
        <begin position="225"/>
        <end position="235"/>
    </location>
</feature>
<evidence type="ECO:0000256" key="8">
    <source>
        <dbReference type="SAM" id="MobiDB-lite"/>
    </source>
</evidence>
<dbReference type="Gene3D" id="1.20.90.10">
    <property type="entry name" value="Phospholipase A2 domain"/>
    <property type="match status" value="2"/>
</dbReference>
<dbReference type="InterPro" id="IPR016090">
    <property type="entry name" value="PLA2-like_dom"/>
</dbReference>
<dbReference type="InterPro" id="IPR036444">
    <property type="entry name" value="PLipase_A2_dom_sf"/>
</dbReference>
<feature type="region of interest" description="Disordered" evidence="8">
    <location>
        <begin position="123"/>
        <end position="301"/>
    </location>
</feature>
<feature type="transmembrane region" description="Helical" evidence="9">
    <location>
        <begin position="12"/>
        <end position="32"/>
    </location>
</feature>
<proteinExistence type="predicted"/>
<evidence type="ECO:0000256" key="3">
    <source>
        <dbReference type="ARBA" id="ARBA00013278"/>
    </source>
</evidence>
<keyword evidence="12" id="KW-1185">Reference proteome</keyword>
<feature type="compositionally biased region" description="Pro residues" evidence="8">
    <location>
        <begin position="265"/>
        <end position="286"/>
    </location>
</feature>
<name>A0AA39C588_9HYME</name>
<dbReference type="Pfam" id="PF05826">
    <property type="entry name" value="Phospholip_A2_2"/>
    <property type="match status" value="2"/>
</dbReference>
<keyword evidence="9" id="KW-1133">Transmembrane helix</keyword>
<dbReference type="GO" id="GO:0050482">
    <property type="term" value="P:arachidonate secretion"/>
    <property type="evidence" value="ECO:0007669"/>
    <property type="project" value="InterPro"/>
</dbReference>
<evidence type="ECO:0000313" key="11">
    <source>
        <dbReference type="EMBL" id="KAK0157685.1"/>
    </source>
</evidence>
<dbReference type="GO" id="GO:0006644">
    <property type="term" value="P:phospholipid metabolic process"/>
    <property type="evidence" value="ECO:0007669"/>
    <property type="project" value="InterPro"/>
</dbReference>
<reference evidence="11" key="2">
    <citation type="submission" date="2023-03" db="EMBL/GenBank/DDBJ databases">
        <authorList>
            <person name="Inwood S.N."/>
            <person name="Skelly J.G."/>
            <person name="Guhlin J."/>
            <person name="Harrop T.W.R."/>
            <person name="Goldson S.G."/>
            <person name="Dearden P.K."/>
        </authorList>
    </citation>
    <scope>NUCLEOTIDE SEQUENCE</scope>
    <source>
        <strain evidence="11">Irish</strain>
        <tissue evidence="11">Whole body</tissue>
    </source>
</reference>
<evidence type="ECO:0000256" key="5">
    <source>
        <dbReference type="ARBA" id="ARBA00022963"/>
    </source>
</evidence>
<evidence type="ECO:0000256" key="4">
    <source>
        <dbReference type="ARBA" id="ARBA00022525"/>
    </source>
</evidence>
<keyword evidence="9" id="KW-0472">Membrane</keyword>
<dbReference type="AlphaFoldDB" id="A0AA39C588"/>